<feature type="compositionally biased region" description="Basic and acidic residues" evidence="2">
    <location>
        <begin position="64"/>
        <end position="86"/>
    </location>
</feature>
<organism evidence="4 5">
    <name type="scientific">Stemphylium lycopersici</name>
    <name type="common">Tomato gray leaf spot disease fungus</name>
    <name type="synonym">Thyrospora lycopersici</name>
    <dbReference type="NCBI Taxonomy" id="183478"/>
    <lineage>
        <taxon>Eukaryota</taxon>
        <taxon>Fungi</taxon>
        <taxon>Dikarya</taxon>
        <taxon>Ascomycota</taxon>
        <taxon>Pezizomycotina</taxon>
        <taxon>Dothideomycetes</taxon>
        <taxon>Pleosporomycetidae</taxon>
        <taxon>Pleosporales</taxon>
        <taxon>Pleosporineae</taxon>
        <taxon>Pleosporaceae</taxon>
        <taxon>Stemphylium</taxon>
    </lineage>
</organism>
<keyword evidence="1" id="KW-0863">Zinc-finger</keyword>
<comment type="caution">
    <text evidence="4">The sequence shown here is derived from an EMBL/GenBank/DDBJ whole genome shotgun (WGS) entry which is preliminary data.</text>
</comment>
<feature type="compositionally biased region" description="Basic and acidic residues" evidence="2">
    <location>
        <begin position="356"/>
        <end position="371"/>
    </location>
</feature>
<feature type="region of interest" description="Disordered" evidence="2">
    <location>
        <begin position="20"/>
        <end position="98"/>
    </location>
</feature>
<feature type="region of interest" description="Disordered" evidence="2">
    <location>
        <begin position="478"/>
        <end position="503"/>
    </location>
</feature>
<dbReference type="STRING" id="183478.A0A364NCZ1"/>
<name>A0A364NCZ1_STELY</name>
<keyword evidence="1" id="KW-0479">Metal-binding</keyword>
<dbReference type="EMBL" id="QGDH01000016">
    <property type="protein sequence ID" value="RAR15023.1"/>
    <property type="molecule type" value="Genomic_DNA"/>
</dbReference>
<feature type="region of interest" description="Disordered" evidence="2">
    <location>
        <begin position="570"/>
        <end position="609"/>
    </location>
</feature>
<keyword evidence="1" id="KW-0862">Zinc</keyword>
<evidence type="ECO:0000259" key="3">
    <source>
        <dbReference type="PROSITE" id="PS50157"/>
    </source>
</evidence>
<dbReference type="Proteomes" id="UP000249619">
    <property type="component" value="Unassembled WGS sequence"/>
</dbReference>
<keyword evidence="5" id="KW-1185">Reference proteome</keyword>
<protein>
    <recommendedName>
        <fullName evidence="3">C2H2-type domain-containing protein</fullName>
    </recommendedName>
</protein>
<feature type="compositionally biased region" description="Acidic residues" evidence="2">
    <location>
        <begin position="599"/>
        <end position="608"/>
    </location>
</feature>
<proteinExistence type="predicted"/>
<feature type="domain" description="C2H2-type" evidence="3">
    <location>
        <begin position="535"/>
        <end position="566"/>
    </location>
</feature>
<dbReference type="PROSITE" id="PS50157">
    <property type="entry name" value="ZINC_FINGER_C2H2_2"/>
    <property type="match status" value="1"/>
</dbReference>
<sequence>MTTNSVVVDRGHLRRLKRQVGRKEAMLLDTLGLTAGRGPEEEEAEDGEEPEEDSEDELAPTEPVKSDSARHGQDEEQARTSEDDAHPLPSDDAPAVTPHVATPIAPISHFNPLQAPNTPNPTAGLLPVVQFPQTPAGQQAQTTFYTTLTQGLGELVYKAMAQSGLLPLNCPTPFANVAPPPSTPLTTADKIAPATDPKWFFPPLSEEAQQHVTAQSSPPPVHPALPATGRTGRRLGTTLQHGHRGQAATVSSPLVKETPLVALHAPFAESSPIRPRRTSPRVEIQRRRIGPPTKYPFSKADDIYISRKKVVDGLSLTAIKESQAKWKDWPLGAFRRRWTLIKDQNLHIHKPSVALSEDKASGSGHEPDEQARTSPMQSHHLPTPSSSEHEDSRKEADAPMGEPSELPSSAHYDDDELELLSLAGADVEEDQQAFLDEERTPDAVPEDAVIPSIETPDMINEDQLQRDLLENLPMRSATLTPTQPTPVHIKTEPVPSSPLSTRKPIPLITSFETIPDSEDNLGDDMEGSVRTSYSLHCPVCKRPFKTAKTLARHQANPRGTHTHMATVAATAHSAPRRRSASSSIDLINDQDTQDKNNNDDDDDDDDNDVLSGVYRAVYVQGG</sequence>
<evidence type="ECO:0000256" key="1">
    <source>
        <dbReference type="PROSITE-ProRule" id="PRU00042"/>
    </source>
</evidence>
<feature type="compositionally biased region" description="Basic and acidic residues" evidence="2">
    <location>
        <begin position="387"/>
        <end position="397"/>
    </location>
</feature>
<gene>
    <name evidence="4" type="ORF">DDE83_001659</name>
</gene>
<evidence type="ECO:0000256" key="2">
    <source>
        <dbReference type="SAM" id="MobiDB-lite"/>
    </source>
</evidence>
<evidence type="ECO:0000313" key="5">
    <source>
        <dbReference type="Proteomes" id="UP000249619"/>
    </source>
</evidence>
<dbReference type="GO" id="GO:0008270">
    <property type="term" value="F:zinc ion binding"/>
    <property type="evidence" value="ECO:0007669"/>
    <property type="project" value="UniProtKB-KW"/>
</dbReference>
<accession>A0A364NCZ1</accession>
<dbReference type="InterPro" id="IPR013087">
    <property type="entry name" value="Znf_C2H2_type"/>
</dbReference>
<feature type="compositionally biased region" description="Acidic residues" evidence="2">
    <location>
        <begin position="40"/>
        <end position="59"/>
    </location>
</feature>
<dbReference type="AlphaFoldDB" id="A0A364NCZ1"/>
<evidence type="ECO:0000313" key="4">
    <source>
        <dbReference type="EMBL" id="RAR15023.1"/>
    </source>
</evidence>
<feature type="region of interest" description="Disordered" evidence="2">
    <location>
        <begin position="352"/>
        <end position="410"/>
    </location>
</feature>
<reference evidence="5" key="1">
    <citation type="submission" date="2018-05" db="EMBL/GenBank/DDBJ databases">
        <title>Draft genome sequence of Stemphylium lycopersici strain CIDEFI 213.</title>
        <authorList>
            <person name="Medina R."/>
            <person name="Franco M.E.E."/>
            <person name="Lucentini C.G."/>
            <person name="Saparrat M.C.N."/>
            <person name="Balatti P.A."/>
        </authorList>
    </citation>
    <scope>NUCLEOTIDE SEQUENCE [LARGE SCALE GENOMIC DNA]</scope>
    <source>
        <strain evidence="5">CIDEFI 213</strain>
    </source>
</reference>